<dbReference type="Proteomes" id="UP001276761">
    <property type="component" value="Unassembled WGS sequence"/>
</dbReference>
<reference evidence="2" key="1">
    <citation type="submission" date="2023-11" db="EMBL/GenBank/DDBJ databases">
        <title>MicrobeMod: A computational toolkit for identifying prokaryotic methylation and restriction-modification with nanopore sequencing.</title>
        <authorList>
            <person name="Crits-Christoph A."/>
            <person name="Kang S.C."/>
            <person name="Lee H."/>
            <person name="Ostrov N."/>
        </authorList>
    </citation>
    <scope>NUCLEOTIDE SEQUENCE</scope>
    <source>
        <strain evidence="2">ATCC BAA-953</strain>
    </source>
</reference>
<dbReference type="AlphaFoldDB" id="A0AAJ2RX52"/>
<dbReference type="GeneID" id="303167535"/>
<dbReference type="RefSeq" id="WP_198350057.1">
    <property type="nucleotide sequence ID" value="NZ_JABASV010000012.1"/>
</dbReference>
<evidence type="ECO:0000313" key="3">
    <source>
        <dbReference type="Proteomes" id="UP001276761"/>
    </source>
</evidence>
<accession>A0AAJ2RX52</accession>
<protein>
    <recommendedName>
        <fullName evidence="4">Baseplate protein J-like domain-containing protein</fullName>
    </recommendedName>
</protein>
<gene>
    <name evidence="2" type="ORF">SIL78_18530</name>
</gene>
<evidence type="ECO:0000256" key="1">
    <source>
        <dbReference type="SAM" id="MobiDB-lite"/>
    </source>
</evidence>
<evidence type="ECO:0000313" key="2">
    <source>
        <dbReference type="EMBL" id="MDX5979547.1"/>
    </source>
</evidence>
<comment type="caution">
    <text evidence="2">The sequence shown here is derived from an EMBL/GenBank/DDBJ whole genome shotgun (WGS) entry which is preliminary data.</text>
</comment>
<sequence>MAFSEQFIDEQTAHDEFKRILTSLPGYERLTDSQIVEGISLFQSWSLRQANWRAERAHQEGFLSTASNRSSVLAHSEGRQYVPRKPTPSRGSVALTNKGSKPVSFPAGSTFLGANQLPYQLTDDAVVPAGAVAIFEVCQWEDARYSFTVEETRPFYEITLDRSDSVQVGQLEVRVSGEVWKMHPRLMNTNGTSRAYDEFYSPLDEIGIRFGNGTFGRMPKGGDSVVIYAKVTRGETELLAGQELRYLSGSLDTNVGLVEASTYTPIVGGKPQEDIEEIRRNALYYPLYDEQLTWRDDYAFQIRRQWPEVVWVNVWGEQEQEQASGMSLDNIGKIFISAYAPERPGLLEEITTHLEEPISREYQAVEPNPKPFMVRLKGRIVRSLPKERIENEVRKLLERYYGKDSRDRRTSVKLKDFYRLLNATGYFEEGENEEGDFIIELFGDTSSNGLDDLPYLDWQLSDINVGYEQWDG</sequence>
<name>A0AAJ2RX52_9GAMM</name>
<evidence type="ECO:0008006" key="4">
    <source>
        <dbReference type="Google" id="ProtNLM"/>
    </source>
</evidence>
<dbReference type="EMBL" id="JAWXXT010000002">
    <property type="protein sequence ID" value="MDX5979547.1"/>
    <property type="molecule type" value="Genomic_DNA"/>
</dbReference>
<feature type="region of interest" description="Disordered" evidence="1">
    <location>
        <begin position="75"/>
        <end position="98"/>
    </location>
</feature>
<organism evidence="2 3">
    <name type="scientific">Vreelandella alkaliphila</name>
    <dbReference type="NCBI Taxonomy" id="272774"/>
    <lineage>
        <taxon>Bacteria</taxon>
        <taxon>Pseudomonadati</taxon>
        <taxon>Pseudomonadota</taxon>
        <taxon>Gammaproteobacteria</taxon>
        <taxon>Oceanospirillales</taxon>
        <taxon>Halomonadaceae</taxon>
        <taxon>Vreelandella</taxon>
    </lineage>
</organism>
<proteinExistence type="predicted"/>